<dbReference type="CDD" id="cd19531">
    <property type="entry name" value="LCL_NRPS-like"/>
    <property type="match status" value="1"/>
</dbReference>
<dbReference type="PANTHER" id="PTHR45398">
    <property type="match status" value="1"/>
</dbReference>
<dbReference type="GO" id="GO:0003824">
    <property type="term" value="F:catalytic activity"/>
    <property type="evidence" value="ECO:0007669"/>
    <property type="project" value="InterPro"/>
</dbReference>
<dbReference type="InterPro" id="IPR010071">
    <property type="entry name" value="AA_adenyl_dom"/>
</dbReference>
<dbReference type="SMART" id="SM00824">
    <property type="entry name" value="PKS_TE"/>
    <property type="match status" value="1"/>
</dbReference>
<dbReference type="SUPFAM" id="SSF47336">
    <property type="entry name" value="ACP-like"/>
    <property type="match status" value="1"/>
</dbReference>
<sequence length="1824" mass="201470">MTAPIDKAALARRFLALGAPEQKRFLELLASKGIRFDRLPLVPATRGEHLQASHAQQRLWLVAQLEPDSSAYHMVGAFALEGELDRAALLAALELIVERHEALRTRFYEHDGQLCQRIDPPGPLALEERDLRGETETVQTLADAHAERAFDLIEGPLLRVQLLRLDEQRWRLQIVCHHIVSDGWSIGVFAEELGRAYAALRQGQAPQLAELPIQYADYAQWQRAWLEAGERERQLGYWRDRLGSEQPVLALPYKLDASGQRHAARQAIAVPQALAERLRQLAQGEGATLFMLLLAAFQLLLARYSNQRDIRVGVPVANRQRAETAPLVGFFVNTQVLRAEFDAGMSFRQLLAEVRRHALDAQDQQDLPFDQLVEALAPERSLGQTPLFQVLFNHQKRDLGALQLPGLRLEPLAQGVPHALFDLALDSLEDSAGQLRLTLTWARERLDDAQMQQMTNHLLGLLERVSTSPDQPLVRLEVLDGQDQLQLAGWNTPRQGFDAARLLPALIAEQACLRPEAIALVHGGERIAFAELESRSNQLANLLVSHGVQPESRVGVSLERGNAMIVAMLAVLKAGGAFVPLDPDYPRERLSYMVDDSGLQWLITSSDLAERLPLGESVEPLYLDQLDLSAFDSSAPAVQLHPLNLAYLIYTSGSTGQPKGVAVNHLGLTMHVQTIGQRYGMTPDDVELHFASISFDGALERWTVPLAFGSRLVIRDQELWSAEKTCQVIADEGVTISCLPPSYAQQLLDWVESQGLQLPVRSWTLGGEAFTRETYERLQKVLQPQRIINGYGPTETVVTPLIWEAYPGDSFEAAYAPIGNPVGPRSLYVLDAELNLLPIGVAGELYIGGEVGLARGYFQRPELTAERFLPDPFGAAGERMYRTGDLVRWRADGTLDYLGRVDHQVKIRGFRIELGEIESQLLALEGVQEAAVIARETPTGKQLVGYVVAKHPSPPGRGDGGEGDSELHADSELHKETLTLTLSQRERELRTALAKVLPDYMVPAQIIALEKLPLTPAGKLDRAALPEPTWQSQDYEAPQTDNERILAAIWADVLGVQRVGRQDHFFELGGDSIVALQVVSRVRQQGLQLSPRELFQFPRLAELAQAARAAGEEIAQAPVTGELPLAPIQAHFFAMNQAEPAHWNQALNLELLRPLDPILLEQALQALVAHHDGLRLRFEQRDGRWTQHYGEIQADQPLLWQREAADDAQAEALCNEAQHSLDLARGPLLRGLHLRQAGKANRLLLAVHHLVVDGVSWRILLEDLLAAYRQLEAGQTVRLPGKSQSYKGWSESLQQWARGTAAQVELDAWCSRLSGPALALPRELDGISASHGDKREVRLALDAGETKRLLQAPAQLGVRIDALLLTALTRALCRWSGHSGLRVNLEGHGRDALAGDHDLTRTVGWFTSLYPLQLPHLDDPQLQLQRVQQQLEQIEHGGQGYGVLRWLGDTQAQASLAELPSAEVIFNYLGQYQAGAAADWFRPATGGGAAVAADNPLAARLAVNGQVFDGQLQLSWEYAANQYHSETIESLAADYRRELLGLLELARGQAVQGPSPLLRLTRQQADKAPMFCPHPVTGRVTGYQPLAARLDGVREVFGLQCRSFLDPSWRDAALAEMADAYLAALLQQQPQGPYHLVGWSLGGSLALELAARLEARGAEVAFLGLLDCYVPGTEIAGDDARHPQARAKLVEHLQLLAPELPAKAWDGLFERLLQLEPLDWPQVANAWFAGQALDGMTRQSLEELLFAWALEQHMRRLCAGYALPKVKARPHCWWAAQPAGRAALLERGLEQVQGSAASHRLVDTDHQGIVRHPQVLAELASLLG</sequence>
<evidence type="ECO:0000313" key="6">
    <source>
        <dbReference type="EMBL" id="SIQ48222.1"/>
    </source>
</evidence>
<dbReference type="Gene3D" id="3.40.50.1820">
    <property type="entry name" value="alpha/beta hydrolase"/>
    <property type="match status" value="1"/>
</dbReference>
<dbReference type="SUPFAM" id="SSF53474">
    <property type="entry name" value="alpha/beta-Hydrolases"/>
    <property type="match status" value="1"/>
</dbReference>
<dbReference type="InterPro" id="IPR006162">
    <property type="entry name" value="Ppantetheine_attach_site"/>
</dbReference>
<dbReference type="NCBIfam" id="TIGR01733">
    <property type="entry name" value="AA-adenyl-dom"/>
    <property type="match status" value="1"/>
</dbReference>
<dbReference type="EMBL" id="FTMP01000004">
    <property type="protein sequence ID" value="SIQ48222.1"/>
    <property type="molecule type" value="Genomic_DNA"/>
</dbReference>
<dbReference type="Gene3D" id="1.10.1200.10">
    <property type="entry name" value="ACP-like"/>
    <property type="match status" value="1"/>
</dbReference>
<proteinExistence type="inferred from homology"/>
<accession>A0A1N6T4D6</accession>
<comment type="cofactor">
    <cofactor evidence="1">
        <name>pantetheine 4'-phosphate</name>
        <dbReference type="ChEBI" id="CHEBI:47942"/>
    </cofactor>
</comment>
<organism evidence="6 7">
    <name type="scientific">Aquipseudomonas alcaligenes</name>
    <name type="common">Pseudomonas alcaligenes</name>
    <dbReference type="NCBI Taxonomy" id="43263"/>
    <lineage>
        <taxon>Bacteria</taxon>
        <taxon>Pseudomonadati</taxon>
        <taxon>Pseudomonadota</taxon>
        <taxon>Gammaproteobacteria</taxon>
        <taxon>Pseudomonadales</taxon>
        <taxon>Pseudomonadaceae</taxon>
        <taxon>Aquipseudomonas</taxon>
    </lineage>
</organism>
<dbReference type="FunFam" id="3.30.559.10:FF:000012">
    <property type="entry name" value="Non-ribosomal peptide synthetase"/>
    <property type="match status" value="1"/>
</dbReference>
<evidence type="ECO:0000256" key="1">
    <source>
        <dbReference type="ARBA" id="ARBA00001957"/>
    </source>
</evidence>
<evidence type="ECO:0000256" key="4">
    <source>
        <dbReference type="ARBA" id="ARBA00022553"/>
    </source>
</evidence>
<dbReference type="InterPro" id="IPR023213">
    <property type="entry name" value="CAT-like_dom_sf"/>
</dbReference>
<dbReference type="SUPFAM" id="SSF56801">
    <property type="entry name" value="Acetyl-CoA synthetase-like"/>
    <property type="match status" value="1"/>
</dbReference>
<dbReference type="Gene3D" id="3.30.559.10">
    <property type="entry name" value="Chloramphenicol acetyltransferase-like domain"/>
    <property type="match status" value="2"/>
</dbReference>
<dbReference type="InterPro" id="IPR009081">
    <property type="entry name" value="PP-bd_ACP"/>
</dbReference>
<evidence type="ECO:0000259" key="5">
    <source>
        <dbReference type="PROSITE" id="PS50075"/>
    </source>
</evidence>
<dbReference type="InterPro" id="IPR000873">
    <property type="entry name" value="AMP-dep_synth/lig_dom"/>
</dbReference>
<dbReference type="GO" id="GO:0043041">
    <property type="term" value="P:amino acid activation for nonribosomal peptide biosynthetic process"/>
    <property type="evidence" value="ECO:0007669"/>
    <property type="project" value="UniProtKB-ARBA"/>
</dbReference>
<dbReference type="InterPro" id="IPR036736">
    <property type="entry name" value="ACP-like_sf"/>
</dbReference>
<dbReference type="InterPro" id="IPR001242">
    <property type="entry name" value="Condensation_dom"/>
</dbReference>
<dbReference type="Gene3D" id="3.30.559.30">
    <property type="entry name" value="Nonribosomal peptide synthetase, condensation domain"/>
    <property type="match status" value="2"/>
</dbReference>
<dbReference type="Pfam" id="PF00668">
    <property type="entry name" value="Condensation"/>
    <property type="match status" value="2"/>
</dbReference>
<dbReference type="CDD" id="cd17649">
    <property type="entry name" value="A_NRPS_PvdJ-like"/>
    <property type="match status" value="1"/>
</dbReference>
<name>A0A1N6T4D6_AQUAC</name>
<dbReference type="SMART" id="SM00823">
    <property type="entry name" value="PKS_PP"/>
    <property type="match status" value="1"/>
</dbReference>
<feature type="domain" description="Carrier" evidence="5">
    <location>
        <begin position="1037"/>
        <end position="1111"/>
    </location>
</feature>
<dbReference type="Gene3D" id="3.40.50.980">
    <property type="match status" value="2"/>
</dbReference>
<dbReference type="NCBIfam" id="TIGR01720">
    <property type="entry name" value="NRPS-para261"/>
    <property type="match status" value="1"/>
</dbReference>
<comment type="similarity">
    <text evidence="2">Belongs to the ATP-dependent AMP-binding enzyme family.</text>
</comment>
<dbReference type="Gene3D" id="3.30.300.30">
    <property type="match status" value="1"/>
</dbReference>
<dbReference type="GO" id="GO:0031177">
    <property type="term" value="F:phosphopantetheine binding"/>
    <property type="evidence" value="ECO:0007669"/>
    <property type="project" value="InterPro"/>
</dbReference>
<keyword evidence="4" id="KW-0597">Phosphoprotein</keyword>
<dbReference type="InterPro" id="IPR029058">
    <property type="entry name" value="AB_hydrolase_fold"/>
</dbReference>
<dbReference type="Gene3D" id="2.30.38.10">
    <property type="entry name" value="Luciferase, Domain 3"/>
    <property type="match status" value="1"/>
</dbReference>
<dbReference type="FunFam" id="2.30.38.10:FF:000001">
    <property type="entry name" value="Non-ribosomal peptide synthetase PvdI"/>
    <property type="match status" value="1"/>
</dbReference>
<dbReference type="FunFam" id="3.40.50.12780:FF:000012">
    <property type="entry name" value="Non-ribosomal peptide synthetase"/>
    <property type="match status" value="1"/>
</dbReference>
<dbReference type="Pfam" id="PF13193">
    <property type="entry name" value="AMP-binding_C"/>
    <property type="match status" value="1"/>
</dbReference>
<dbReference type="InterPro" id="IPR020802">
    <property type="entry name" value="TesA-like"/>
</dbReference>
<protein>
    <submittedName>
        <fullName evidence="6">Non-ribosomal peptide synthase domain TIGR01720/amino acid adenylation domain-containing protein</fullName>
    </submittedName>
</protein>
<dbReference type="Pfam" id="PF00501">
    <property type="entry name" value="AMP-binding"/>
    <property type="match status" value="1"/>
</dbReference>
<dbReference type="FunFam" id="3.40.50.980:FF:000001">
    <property type="entry name" value="Non-ribosomal peptide synthetase"/>
    <property type="match status" value="1"/>
</dbReference>
<gene>
    <name evidence="6" type="ORF">SAMN05878282_104305</name>
</gene>
<dbReference type="GO" id="GO:0044550">
    <property type="term" value="P:secondary metabolite biosynthetic process"/>
    <property type="evidence" value="ECO:0007669"/>
    <property type="project" value="UniProtKB-ARBA"/>
</dbReference>
<keyword evidence="3" id="KW-0596">Phosphopantetheine</keyword>
<evidence type="ECO:0000256" key="3">
    <source>
        <dbReference type="ARBA" id="ARBA00022450"/>
    </source>
</evidence>
<dbReference type="FunFam" id="3.30.300.30:FF:000010">
    <property type="entry name" value="Enterobactin synthetase component F"/>
    <property type="match status" value="1"/>
</dbReference>
<dbReference type="PROSITE" id="PS00455">
    <property type="entry name" value="AMP_BINDING"/>
    <property type="match status" value="1"/>
</dbReference>
<dbReference type="Pfam" id="PF00550">
    <property type="entry name" value="PP-binding"/>
    <property type="match status" value="1"/>
</dbReference>
<dbReference type="PROSITE" id="PS50075">
    <property type="entry name" value="CARRIER"/>
    <property type="match status" value="1"/>
</dbReference>
<dbReference type="Proteomes" id="UP000185841">
    <property type="component" value="Unassembled WGS sequence"/>
</dbReference>
<dbReference type="InterPro" id="IPR001031">
    <property type="entry name" value="Thioesterase"/>
</dbReference>
<dbReference type="SUPFAM" id="SSF52777">
    <property type="entry name" value="CoA-dependent acyltransferases"/>
    <property type="match status" value="4"/>
</dbReference>
<dbReference type="InterPro" id="IPR025110">
    <property type="entry name" value="AMP-bd_C"/>
</dbReference>
<dbReference type="PROSITE" id="PS00012">
    <property type="entry name" value="PHOSPHOPANTETHEINE"/>
    <property type="match status" value="1"/>
</dbReference>
<reference evidence="6 7" key="1">
    <citation type="submission" date="2017-01" db="EMBL/GenBank/DDBJ databases">
        <authorList>
            <person name="Mah S.A."/>
            <person name="Swanson W.J."/>
            <person name="Moy G.W."/>
            <person name="Vacquier V.D."/>
        </authorList>
    </citation>
    <scope>NUCLEOTIDE SEQUENCE [LARGE SCALE GENOMIC DNA]</scope>
    <source>
        <strain evidence="6 7">RU36E</strain>
    </source>
</reference>
<dbReference type="FunFam" id="1.10.1200.10:FF:000005">
    <property type="entry name" value="Nonribosomal peptide synthetase 1"/>
    <property type="match status" value="1"/>
</dbReference>
<dbReference type="InterPro" id="IPR010060">
    <property type="entry name" value="NRPS_synth"/>
</dbReference>
<dbReference type="InterPro" id="IPR045851">
    <property type="entry name" value="AMP-bd_C_sf"/>
</dbReference>
<evidence type="ECO:0000313" key="7">
    <source>
        <dbReference type="Proteomes" id="UP000185841"/>
    </source>
</evidence>
<evidence type="ECO:0000256" key="2">
    <source>
        <dbReference type="ARBA" id="ARBA00006432"/>
    </source>
</evidence>
<dbReference type="Pfam" id="PF00975">
    <property type="entry name" value="Thioesterase"/>
    <property type="match status" value="1"/>
</dbReference>
<dbReference type="RefSeq" id="WP_217695038.1">
    <property type="nucleotide sequence ID" value="NZ_FTMP01000004.1"/>
</dbReference>
<dbReference type="PANTHER" id="PTHR45398:SF1">
    <property type="entry name" value="ENZYME, PUTATIVE (JCVI)-RELATED"/>
    <property type="match status" value="1"/>
</dbReference>
<dbReference type="InterPro" id="IPR020845">
    <property type="entry name" value="AMP-binding_CS"/>
</dbReference>
<dbReference type="InterPro" id="IPR020806">
    <property type="entry name" value="PKS_PP-bd"/>
</dbReference>